<evidence type="ECO:0000256" key="6">
    <source>
        <dbReference type="SAM" id="Phobius"/>
    </source>
</evidence>
<keyword evidence="4 6" id="KW-1133">Transmembrane helix</keyword>
<feature type="transmembrane region" description="Helical" evidence="6">
    <location>
        <begin position="45"/>
        <end position="68"/>
    </location>
</feature>
<name>A0ABT2TLK1_9FIRM</name>
<dbReference type="RefSeq" id="WP_158425408.1">
    <property type="nucleotide sequence ID" value="NZ_JAOQJQ010000004.1"/>
</dbReference>
<feature type="transmembrane region" description="Helical" evidence="6">
    <location>
        <begin position="88"/>
        <end position="116"/>
    </location>
</feature>
<keyword evidence="5 6" id="KW-0472">Membrane</keyword>
<comment type="caution">
    <text evidence="8">The sequence shown here is derived from an EMBL/GenBank/DDBJ whole genome shotgun (WGS) entry which is preliminary data.</text>
</comment>
<feature type="domain" description="Citrate transporter-like" evidence="7">
    <location>
        <begin position="14"/>
        <end position="353"/>
    </location>
</feature>
<evidence type="ECO:0000313" key="9">
    <source>
        <dbReference type="Proteomes" id="UP001652442"/>
    </source>
</evidence>
<dbReference type="InterPro" id="IPR004680">
    <property type="entry name" value="Cit_transptr-like_dom"/>
</dbReference>
<evidence type="ECO:0000256" key="3">
    <source>
        <dbReference type="ARBA" id="ARBA00022692"/>
    </source>
</evidence>
<dbReference type="Proteomes" id="UP001652442">
    <property type="component" value="Unassembled WGS sequence"/>
</dbReference>
<feature type="transmembrane region" description="Helical" evidence="6">
    <location>
        <begin position="169"/>
        <end position="193"/>
    </location>
</feature>
<comment type="subcellular location">
    <subcellularLocation>
        <location evidence="1">Membrane</location>
        <topology evidence="1">Multi-pass membrane protein</topology>
    </subcellularLocation>
</comment>
<feature type="transmembrane region" description="Helical" evidence="6">
    <location>
        <begin position="218"/>
        <end position="251"/>
    </location>
</feature>
<accession>A0ABT2TLK1</accession>
<dbReference type="EMBL" id="JAOQJQ010000004">
    <property type="protein sequence ID" value="MCU6762701.1"/>
    <property type="molecule type" value="Genomic_DNA"/>
</dbReference>
<reference evidence="8 9" key="1">
    <citation type="journal article" date="2021" name="ISME Commun">
        <title>Automated analysis of genomic sequences facilitates high-throughput and comprehensive description of bacteria.</title>
        <authorList>
            <person name="Hitch T.C.A."/>
        </authorList>
    </citation>
    <scope>NUCLEOTIDE SEQUENCE [LARGE SCALE GENOMIC DNA]</scope>
    <source>
        <strain evidence="8 9">Sanger_109</strain>
    </source>
</reference>
<proteinExistence type="predicted"/>
<dbReference type="Pfam" id="PF03600">
    <property type="entry name" value="CitMHS"/>
    <property type="match status" value="1"/>
</dbReference>
<evidence type="ECO:0000256" key="5">
    <source>
        <dbReference type="ARBA" id="ARBA00023136"/>
    </source>
</evidence>
<feature type="transmembrane region" description="Helical" evidence="6">
    <location>
        <begin position="391"/>
        <end position="414"/>
    </location>
</feature>
<evidence type="ECO:0000256" key="2">
    <source>
        <dbReference type="ARBA" id="ARBA00022448"/>
    </source>
</evidence>
<gene>
    <name evidence="8" type="ORF">OCV88_10185</name>
</gene>
<evidence type="ECO:0000256" key="1">
    <source>
        <dbReference type="ARBA" id="ARBA00004141"/>
    </source>
</evidence>
<protein>
    <submittedName>
        <fullName evidence="8">SLC13 family permease</fullName>
    </submittedName>
</protein>
<sequence>MEILSIILFFSAIILAFLRKNNIGIIAVLVGVIAIRIFGLTDTDLISGVSVSLFTTLAGVTLLFSVVTNTGALDLLARKLVSLAGSRIWLLPILIALTGWVLVAVGPGGVPVLAIIPPLAVSIAKQAGYNPLMMAMIGISGMLSARFSPLTPEGNIISSAVSESGFSGFANPAIMLNTGLTSIIVCIFTFILFKGYKVKAPKDMAVVKVKEKFNGKQIAALLGIAAMLVLIIFCGVNIGMAAFSVAAVLLLLGVADDAECIKAMPWNTILMVLCVGALLGIVDSVGGIDMMTNALAEVMNSATATPLIGLSASLLSLVSSALSVVYPTMMPMCADLAAQVGSVNPVALMSAVAAGGALAGVSPMSTGGALIMGALGNGLKAEYTKEYQNKVFIQLILFCIANVVILLITSVLFYNPLANLLCPV</sequence>
<keyword evidence="9" id="KW-1185">Reference proteome</keyword>
<feature type="transmembrane region" description="Helical" evidence="6">
    <location>
        <begin position="263"/>
        <end position="286"/>
    </location>
</feature>
<evidence type="ECO:0000313" key="8">
    <source>
        <dbReference type="EMBL" id="MCU6762701.1"/>
    </source>
</evidence>
<evidence type="ECO:0000259" key="7">
    <source>
        <dbReference type="Pfam" id="PF03600"/>
    </source>
</evidence>
<keyword evidence="3 6" id="KW-0812">Transmembrane</keyword>
<feature type="transmembrane region" description="Helical" evidence="6">
    <location>
        <begin position="307"/>
        <end position="326"/>
    </location>
</feature>
<feature type="transmembrane region" description="Helical" evidence="6">
    <location>
        <begin position="6"/>
        <end position="33"/>
    </location>
</feature>
<organism evidence="8 9">
    <name type="scientific">Brotonthovivens ammoniilytica</name>
    <dbReference type="NCBI Taxonomy" id="2981725"/>
    <lineage>
        <taxon>Bacteria</taxon>
        <taxon>Bacillati</taxon>
        <taxon>Bacillota</taxon>
        <taxon>Clostridia</taxon>
        <taxon>Lachnospirales</taxon>
        <taxon>Lachnospiraceae</taxon>
        <taxon>Brotonthovivens</taxon>
    </lineage>
</organism>
<feature type="transmembrane region" description="Helical" evidence="6">
    <location>
        <begin position="346"/>
        <end position="379"/>
    </location>
</feature>
<keyword evidence="2" id="KW-0813">Transport</keyword>
<evidence type="ECO:0000256" key="4">
    <source>
        <dbReference type="ARBA" id="ARBA00022989"/>
    </source>
</evidence>